<organism evidence="2 3">
    <name type="scientific">Siminovitchia terrae</name>
    <name type="common">Bacillus terrae</name>
    <dbReference type="NCBI Taxonomy" id="1914933"/>
    <lineage>
        <taxon>Bacteria</taxon>
        <taxon>Bacillati</taxon>
        <taxon>Bacillota</taxon>
        <taxon>Bacilli</taxon>
        <taxon>Bacillales</taxon>
        <taxon>Bacillaceae</taxon>
        <taxon>Siminovitchia</taxon>
    </lineage>
</organism>
<feature type="domain" description="CD-NTase associated protein 4-like DNA endonuclease" evidence="1">
    <location>
        <begin position="10"/>
        <end position="219"/>
    </location>
</feature>
<sequence length="367" mass="42613">MSSPNKAANAGVHGSSGFEFQKHCALYILFDKYKDIKDRKYFICLEHHDDFLFCYQTNDELVSSIDAYQAKKSSGEWKQGTEIYEILKKMAEVGITLKNDNIQKLDSYTHNLEFVTNNSISLNNNKRGKGKRKSTIINETTSRLRLMDLNEEIGSIIKSEVQKLLGQNSEALKELDNVSMAYIDLPKKYKQQKDYLVGHFNRIFGKTVSDHRAAVETLLLLFRDVENTLNRGNVVKIMDESKRVSSEKIDNAINIITTKNMAFDLWRAEEKEVCNKLRIAISEKRRFESDFINSIDRFKDKEQVEHQKIFSFVKDNKNSLDDFIDEFDCIQFLYEEFSKHVNSQLPTLSIKAAIYAAYIEVRAELWE</sequence>
<reference evidence="2 3" key="1">
    <citation type="submission" date="2018-12" db="EMBL/GenBank/DDBJ databases">
        <authorList>
            <person name="Sun L."/>
            <person name="Chen Z."/>
        </authorList>
    </citation>
    <scope>NUCLEOTIDE SEQUENCE [LARGE SCALE GENOMIC DNA]</scope>
    <source>
        <strain evidence="2 3">LMG 29736</strain>
    </source>
</reference>
<evidence type="ECO:0000313" key="2">
    <source>
        <dbReference type="EMBL" id="RST61213.1"/>
    </source>
</evidence>
<dbReference type="AlphaFoldDB" id="A0A429XE12"/>
<name>A0A429XE12_SIMTE</name>
<gene>
    <name evidence="2" type="ORF">D5F11_003975</name>
</gene>
<evidence type="ECO:0000313" key="3">
    <source>
        <dbReference type="Proteomes" id="UP000287296"/>
    </source>
</evidence>
<comment type="caution">
    <text evidence="2">The sequence shown here is derived from an EMBL/GenBank/DDBJ whole genome shotgun (WGS) entry which is preliminary data.</text>
</comment>
<accession>A0A429XE12</accession>
<dbReference type="Pfam" id="PF14130">
    <property type="entry name" value="Cap4_nuclease"/>
    <property type="match status" value="1"/>
</dbReference>
<dbReference type="RefSeq" id="WP_120114598.1">
    <property type="nucleotide sequence ID" value="NZ_QYTW02000002.1"/>
</dbReference>
<dbReference type="Proteomes" id="UP000287296">
    <property type="component" value="Unassembled WGS sequence"/>
</dbReference>
<proteinExistence type="predicted"/>
<dbReference type="EMBL" id="QYTW02000002">
    <property type="protein sequence ID" value="RST61213.1"/>
    <property type="molecule type" value="Genomic_DNA"/>
</dbReference>
<dbReference type="InterPro" id="IPR025382">
    <property type="entry name" value="Cap4-like_endonuclease_dom"/>
</dbReference>
<protein>
    <submittedName>
        <fullName evidence="2">DUF4297 domain-containing protein</fullName>
    </submittedName>
</protein>
<evidence type="ECO:0000259" key="1">
    <source>
        <dbReference type="Pfam" id="PF14130"/>
    </source>
</evidence>
<dbReference type="OrthoDB" id="982578at2"/>
<dbReference type="GO" id="GO:0004518">
    <property type="term" value="F:nuclease activity"/>
    <property type="evidence" value="ECO:0007669"/>
    <property type="project" value="InterPro"/>
</dbReference>